<dbReference type="PANTHER" id="PTHR48079">
    <property type="entry name" value="PROTEIN YEEZ"/>
    <property type="match status" value="1"/>
</dbReference>
<dbReference type="InterPro" id="IPR051783">
    <property type="entry name" value="NAD(P)-dependent_oxidoreduct"/>
</dbReference>
<sequence length="320" mass="33247">MPSSPSARRALLLGGTGAIGGATAERLARDGWTVDVTGRDPLGMPAELTALGVRFHAIDRADARGIERLAGDGVDLLVDLAAFTAADVEALLPAMRASGSVVVASSRAVHVDAEGRHVNGDEPPRFPVPMPESTPTLAPAAPGTDPFTREGYAPSKVAVERAALDSGLPVTVIRPSKVHGRWARNARTRGIVERMRAGAETIELADRGASVDHLTAAANAAALIARVADVPGARILHSADPDPLTAAEIVQVIADELGWRGRIVPLEPDAAGGAHPWAAPHPIVLDTRASLALGYVPAGPGAELLRDEVAWVRDGVPRRD</sequence>
<dbReference type="SUPFAM" id="SSF51735">
    <property type="entry name" value="NAD(P)-binding Rossmann-fold domains"/>
    <property type="match status" value="1"/>
</dbReference>
<feature type="domain" description="NAD-dependent epimerase/dehydratase" evidence="1">
    <location>
        <begin position="11"/>
        <end position="86"/>
    </location>
</feature>
<dbReference type="Pfam" id="PF01370">
    <property type="entry name" value="Epimerase"/>
    <property type="match status" value="1"/>
</dbReference>
<proteinExistence type="predicted"/>
<dbReference type="RefSeq" id="WP_086516581.1">
    <property type="nucleotide sequence ID" value="NZ_MDJY01000021.1"/>
</dbReference>
<gene>
    <name evidence="2" type="ORF">BFL36_03270</name>
</gene>
<name>A0A251YRD7_9MICO</name>
<reference evidence="2 3" key="1">
    <citation type="submission" date="2016-08" db="EMBL/GenBank/DDBJ databases">
        <title>Genome sequence of Clavibacter michiganensis spp strain CFBP8017.</title>
        <authorList>
            <person name="Thapa S.P."/>
            <person name="Coaker G."/>
            <person name="Jacques M.-A."/>
        </authorList>
    </citation>
    <scope>NUCLEOTIDE SEQUENCE [LARGE SCALE GENOMIC DNA]</scope>
    <source>
        <strain evidence="2">CFBP8017</strain>
    </source>
</reference>
<dbReference type="GO" id="GO:0005737">
    <property type="term" value="C:cytoplasm"/>
    <property type="evidence" value="ECO:0007669"/>
    <property type="project" value="TreeGrafter"/>
</dbReference>
<dbReference type="EMBL" id="MDJY01000021">
    <property type="protein sequence ID" value="OUE26802.1"/>
    <property type="molecule type" value="Genomic_DNA"/>
</dbReference>
<organism evidence="2 3">
    <name type="scientific">Clavibacter michiganensis</name>
    <dbReference type="NCBI Taxonomy" id="28447"/>
    <lineage>
        <taxon>Bacteria</taxon>
        <taxon>Bacillati</taxon>
        <taxon>Actinomycetota</taxon>
        <taxon>Actinomycetes</taxon>
        <taxon>Micrococcales</taxon>
        <taxon>Microbacteriaceae</taxon>
        <taxon>Clavibacter</taxon>
    </lineage>
</organism>
<dbReference type="GO" id="GO:0004029">
    <property type="term" value="F:aldehyde dehydrogenase (NAD+) activity"/>
    <property type="evidence" value="ECO:0007669"/>
    <property type="project" value="TreeGrafter"/>
</dbReference>
<evidence type="ECO:0000313" key="2">
    <source>
        <dbReference type="EMBL" id="OUE26802.1"/>
    </source>
</evidence>
<dbReference type="AlphaFoldDB" id="A0A251YRD7"/>
<dbReference type="InterPro" id="IPR001509">
    <property type="entry name" value="Epimerase_deHydtase"/>
</dbReference>
<evidence type="ECO:0000313" key="3">
    <source>
        <dbReference type="Proteomes" id="UP000195011"/>
    </source>
</evidence>
<dbReference type="Proteomes" id="UP000195011">
    <property type="component" value="Unassembled WGS sequence"/>
</dbReference>
<accession>A0A251YRD7</accession>
<evidence type="ECO:0000259" key="1">
    <source>
        <dbReference type="Pfam" id="PF01370"/>
    </source>
</evidence>
<dbReference type="InterPro" id="IPR036291">
    <property type="entry name" value="NAD(P)-bd_dom_sf"/>
</dbReference>
<dbReference type="Gene3D" id="3.40.50.720">
    <property type="entry name" value="NAD(P)-binding Rossmann-like Domain"/>
    <property type="match status" value="1"/>
</dbReference>
<comment type="caution">
    <text evidence="2">The sequence shown here is derived from an EMBL/GenBank/DDBJ whole genome shotgun (WGS) entry which is preliminary data.</text>
</comment>
<protein>
    <submittedName>
        <fullName evidence="2">NAD dependent epimerase/dehydratase family protein</fullName>
    </submittedName>
</protein>
<dbReference type="PANTHER" id="PTHR48079:SF6">
    <property type="entry name" value="NAD(P)-BINDING DOMAIN-CONTAINING PROTEIN-RELATED"/>
    <property type="match status" value="1"/>
</dbReference>